<dbReference type="AlphaFoldDB" id="A0A3G6JC32"/>
<dbReference type="PROSITE" id="PS50893">
    <property type="entry name" value="ABC_TRANSPORTER_2"/>
    <property type="match status" value="1"/>
</dbReference>
<keyword evidence="6" id="KW-1185">Reference proteome</keyword>
<dbReference type="GO" id="GO:0005886">
    <property type="term" value="C:plasma membrane"/>
    <property type="evidence" value="ECO:0007669"/>
    <property type="project" value="TreeGrafter"/>
</dbReference>
<dbReference type="PANTHER" id="PTHR24220">
    <property type="entry name" value="IMPORT ATP-BINDING PROTEIN"/>
    <property type="match status" value="1"/>
</dbReference>
<evidence type="ECO:0000259" key="4">
    <source>
        <dbReference type="PROSITE" id="PS50893"/>
    </source>
</evidence>
<evidence type="ECO:0000256" key="2">
    <source>
        <dbReference type="ARBA" id="ARBA00022741"/>
    </source>
</evidence>
<dbReference type="EC" id="3.6.3.-" evidence="5"/>
<organism evidence="5 6">
    <name type="scientific">Corynebacterium choanae</name>
    <dbReference type="NCBI Taxonomy" id="1862358"/>
    <lineage>
        <taxon>Bacteria</taxon>
        <taxon>Bacillati</taxon>
        <taxon>Actinomycetota</taxon>
        <taxon>Actinomycetes</taxon>
        <taxon>Mycobacteriales</taxon>
        <taxon>Corynebacteriaceae</taxon>
        <taxon>Corynebacterium</taxon>
    </lineage>
</organism>
<dbReference type="InterPro" id="IPR017871">
    <property type="entry name" value="ABC_transporter-like_CS"/>
</dbReference>
<name>A0A3G6JC32_9CORY</name>
<feature type="domain" description="ABC transporter" evidence="4">
    <location>
        <begin position="14"/>
        <end position="238"/>
    </location>
</feature>
<evidence type="ECO:0000313" key="5">
    <source>
        <dbReference type="EMBL" id="AZA14658.1"/>
    </source>
</evidence>
<dbReference type="FunFam" id="3.40.50.300:FF:000032">
    <property type="entry name" value="Export ABC transporter ATP-binding protein"/>
    <property type="match status" value="1"/>
</dbReference>
<dbReference type="InterPro" id="IPR003593">
    <property type="entry name" value="AAA+_ATPase"/>
</dbReference>
<evidence type="ECO:0000256" key="1">
    <source>
        <dbReference type="ARBA" id="ARBA00022448"/>
    </source>
</evidence>
<dbReference type="KEGG" id="ccho:CCHOA_11435"/>
<dbReference type="InterPro" id="IPR003439">
    <property type="entry name" value="ABC_transporter-like_ATP-bd"/>
</dbReference>
<accession>A0A3G6JC32</accession>
<dbReference type="InterPro" id="IPR017911">
    <property type="entry name" value="MacB-like_ATP-bd"/>
</dbReference>
<gene>
    <name evidence="5" type="primary">macB4</name>
    <name evidence="5" type="ORF">CCHOA_11435</name>
</gene>
<dbReference type="SUPFAM" id="SSF52540">
    <property type="entry name" value="P-loop containing nucleoside triphosphate hydrolases"/>
    <property type="match status" value="1"/>
</dbReference>
<protein>
    <submittedName>
        <fullName evidence="5">Macrolide export ATP-binding/permease protein MacB</fullName>
        <ecNumber evidence="5">3.6.3.-</ecNumber>
    </submittedName>
</protein>
<keyword evidence="5" id="KW-0378">Hydrolase</keyword>
<keyword evidence="2" id="KW-0547">Nucleotide-binding</keyword>
<dbReference type="Gene3D" id="3.40.50.300">
    <property type="entry name" value="P-loop containing nucleotide triphosphate hydrolases"/>
    <property type="match status" value="1"/>
</dbReference>
<sequence>MTDTTHNTPLHPALQLTGVSKHYADGNHTIAALTDVNCTLYPGQMAAILGPSGAGKSTLLQVAGCLDAPTAGQITIAGTPVATNKEAVRAKIRREHVGYVFQEYNLLEGLTLGENVSLPLELDGVASATALQQASDLLEQMGLADMAHRFPAEVSGGQRQRAAIARALVGKRSIILADEPTGALDTTTAEQVMAVIRQRVDDGACAIVVTHEPRLAAYADVSWVLRGGVLSDGVARGGM</sequence>
<keyword evidence="1" id="KW-0813">Transport</keyword>
<dbReference type="RefSeq" id="WP_123930295.1">
    <property type="nucleotide sequence ID" value="NZ_CP033896.1"/>
</dbReference>
<evidence type="ECO:0000313" key="6">
    <source>
        <dbReference type="Proteomes" id="UP000269019"/>
    </source>
</evidence>
<dbReference type="Proteomes" id="UP000269019">
    <property type="component" value="Chromosome"/>
</dbReference>
<dbReference type="InterPro" id="IPR015854">
    <property type="entry name" value="ABC_transpr_LolD-like"/>
</dbReference>
<dbReference type="InterPro" id="IPR027417">
    <property type="entry name" value="P-loop_NTPase"/>
</dbReference>
<dbReference type="GO" id="GO:0005524">
    <property type="term" value="F:ATP binding"/>
    <property type="evidence" value="ECO:0007669"/>
    <property type="project" value="UniProtKB-KW"/>
</dbReference>
<dbReference type="PROSITE" id="PS00211">
    <property type="entry name" value="ABC_TRANSPORTER_1"/>
    <property type="match status" value="1"/>
</dbReference>
<reference evidence="5 6" key="1">
    <citation type="submission" date="2018-11" db="EMBL/GenBank/DDBJ databases">
        <authorList>
            <person name="Kleinhagauer T."/>
            <person name="Glaeser S.P."/>
            <person name="Spergser J."/>
            <person name="Ruckert C."/>
            <person name="Kaempfer P."/>
            <person name="Busse H.-J."/>
        </authorList>
    </citation>
    <scope>NUCLEOTIDE SEQUENCE [LARGE SCALE GENOMIC DNA]</scope>
    <source>
        <strain evidence="5 6">200CH</strain>
    </source>
</reference>
<keyword evidence="3 5" id="KW-0067">ATP-binding</keyword>
<dbReference type="SMART" id="SM00382">
    <property type="entry name" value="AAA"/>
    <property type="match status" value="1"/>
</dbReference>
<dbReference type="OrthoDB" id="9802264at2"/>
<dbReference type="CDD" id="cd03255">
    <property type="entry name" value="ABC_MJ0796_LolCDE_FtsE"/>
    <property type="match status" value="1"/>
</dbReference>
<dbReference type="GO" id="GO:0098796">
    <property type="term" value="C:membrane protein complex"/>
    <property type="evidence" value="ECO:0007669"/>
    <property type="project" value="UniProtKB-ARBA"/>
</dbReference>
<dbReference type="Pfam" id="PF00005">
    <property type="entry name" value="ABC_tran"/>
    <property type="match status" value="1"/>
</dbReference>
<dbReference type="GO" id="GO:0016887">
    <property type="term" value="F:ATP hydrolysis activity"/>
    <property type="evidence" value="ECO:0007669"/>
    <property type="project" value="InterPro"/>
</dbReference>
<dbReference type="EMBL" id="CP033896">
    <property type="protein sequence ID" value="AZA14658.1"/>
    <property type="molecule type" value="Genomic_DNA"/>
</dbReference>
<evidence type="ECO:0000256" key="3">
    <source>
        <dbReference type="ARBA" id="ARBA00022840"/>
    </source>
</evidence>
<proteinExistence type="predicted"/>
<dbReference type="GO" id="GO:0022857">
    <property type="term" value="F:transmembrane transporter activity"/>
    <property type="evidence" value="ECO:0007669"/>
    <property type="project" value="TreeGrafter"/>
</dbReference>